<dbReference type="GO" id="GO:0016054">
    <property type="term" value="P:organic acid catabolic process"/>
    <property type="evidence" value="ECO:0007669"/>
    <property type="project" value="UniProtKB-ARBA"/>
</dbReference>
<dbReference type="PANTHER" id="PTHR43060">
    <property type="entry name" value="3-HYDROXYISOBUTYRATE DEHYDROGENASE-LIKE 1, MITOCHONDRIAL-RELATED"/>
    <property type="match status" value="1"/>
</dbReference>
<dbReference type="Proteomes" id="UP000061432">
    <property type="component" value="Chromosome"/>
</dbReference>
<dbReference type="InterPro" id="IPR006115">
    <property type="entry name" value="6PGDH_NADP-bd"/>
</dbReference>
<evidence type="ECO:0000259" key="4">
    <source>
        <dbReference type="Pfam" id="PF03446"/>
    </source>
</evidence>
<dbReference type="InterPro" id="IPR008927">
    <property type="entry name" value="6-PGluconate_DH-like_C_sf"/>
</dbReference>
<evidence type="ECO:0000256" key="1">
    <source>
        <dbReference type="ARBA" id="ARBA00023002"/>
    </source>
</evidence>
<dbReference type="GO" id="GO:0051287">
    <property type="term" value="F:NAD binding"/>
    <property type="evidence" value="ECO:0007669"/>
    <property type="project" value="InterPro"/>
</dbReference>
<dbReference type="AlphaFoldDB" id="A0A0C6FMJ8"/>
<dbReference type="EMBL" id="AP014704">
    <property type="protein sequence ID" value="BAQ46464.1"/>
    <property type="molecule type" value="Genomic_DNA"/>
</dbReference>
<feature type="active site" evidence="3">
    <location>
        <position position="176"/>
    </location>
</feature>
<dbReference type="InterPro" id="IPR015815">
    <property type="entry name" value="HIBADH-related"/>
</dbReference>
<accession>A0A0C6FMJ8</accession>
<proteinExistence type="predicted"/>
<dbReference type="Gene3D" id="1.10.1040.10">
    <property type="entry name" value="N-(1-d-carboxylethyl)-l-norvaline Dehydrogenase, domain 2"/>
    <property type="match status" value="1"/>
</dbReference>
<dbReference type="GO" id="GO:0050661">
    <property type="term" value="F:NADP binding"/>
    <property type="evidence" value="ECO:0007669"/>
    <property type="project" value="InterPro"/>
</dbReference>
<protein>
    <submittedName>
        <fullName evidence="6">3-hydroxyisobutyrate dehydrogenase and related beta-hydroxyacid dehydrogenases</fullName>
    </submittedName>
</protein>
<dbReference type="PROSITE" id="PS00895">
    <property type="entry name" value="3_HYDROXYISOBUT_DH"/>
    <property type="match status" value="1"/>
</dbReference>
<dbReference type="InterPro" id="IPR002204">
    <property type="entry name" value="3-OH-isobutyrate_DH-rel_CS"/>
</dbReference>
<dbReference type="Gene3D" id="3.40.50.720">
    <property type="entry name" value="NAD(P)-binding Rossmann-like Domain"/>
    <property type="match status" value="1"/>
</dbReference>
<dbReference type="Pfam" id="PF03446">
    <property type="entry name" value="NAD_binding_2"/>
    <property type="match status" value="1"/>
</dbReference>
<name>A0A0C6FMJ8_9HYPH</name>
<dbReference type="InterPro" id="IPR029154">
    <property type="entry name" value="HIBADH-like_NADP-bd"/>
</dbReference>
<dbReference type="OrthoDB" id="9812907at2"/>
<evidence type="ECO:0000256" key="3">
    <source>
        <dbReference type="PIRSR" id="PIRSR000103-1"/>
    </source>
</evidence>
<evidence type="ECO:0000313" key="6">
    <source>
        <dbReference type="EMBL" id="BAQ46464.1"/>
    </source>
</evidence>
<dbReference type="KEGG" id="maqu:Maq22A_c16685"/>
<dbReference type="SUPFAM" id="SSF48179">
    <property type="entry name" value="6-phosphogluconate dehydrogenase C-terminal domain-like"/>
    <property type="match status" value="1"/>
</dbReference>
<dbReference type="InterPro" id="IPR036291">
    <property type="entry name" value="NAD(P)-bd_dom_sf"/>
</dbReference>
<dbReference type="PATRIC" id="fig|270351.10.peg.3210"/>
<feature type="domain" description="3-hydroxyisobutyrate dehydrogenase-like NAD-binding" evidence="5">
    <location>
        <begin position="170"/>
        <end position="288"/>
    </location>
</feature>
<dbReference type="SUPFAM" id="SSF51735">
    <property type="entry name" value="NAD(P)-binding Rossmann-fold domains"/>
    <property type="match status" value="1"/>
</dbReference>
<gene>
    <name evidence="6" type="primary">mmsB</name>
    <name evidence="6" type="ORF">Maq22A_c16685</name>
</gene>
<reference evidence="7" key="2">
    <citation type="submission" date="2015-01" db="EMBL/GenBank/DDBJ databases">
        <title>Complete genome sequence of Methylobacterium aquaticum strain 22A.</title>
        <authorList>
            <person name="Tani A."/>
            <person name="Ogura Y."/>
            <person name="Hayashi T."/>
        </authorList>
    </citation>
    <scope>NUCLEOTIDE SEQUENCE [LARGE SCALE GENOMIC DNA]</scope>
    <source>
        <strain evidence="7">MA-22A</strain>
    </source>
</reference>
<dbReference type="Pfam" id="PF14833">
    <property type="entry name" value="NAD_binding_11"/>
    <property type="match status" value="1"/>
</dbReference>
<sequence length="296" mass="29574">MAVSAERPVAFVGLGSMGLPMARNLVRHGLPVRGFDVRAEGRAAFAQSGGTPAETIAAAADGAGALVLMVVNADQAEAILFGEGALERLAADAAVVLMATCPPAAVAALAKRVSATGRAFVDAPVSGGVVGAEAGTLTIMAAAPAAAMSEVRPLLAAMGDKVFHVGPEPGQGATMKAVNQLLCGVNLAAAAEALSLAAKVGIDGATALEIVSGSSASSWMLRDRGPRMLEETPRVTSAVDIFVKDLGIVLEAGRSEKAALPLAALAHQLFLAASSRGAGAEDDSQVIGSYRALNGK</sequence>
<organism evidence="6 7">
    <name type="scientific">Methylobacterium aquaticum</name>
    <dbReference type="NCBI Taxonomy" id="270351"/>
    <lineage>
        <taxon>Bacteria</taxon>
        <taxon>Pseudomonadati</taxon>
        <taxon>Pseudomonadota</taxon>
        <taxon>Alphaproteobacteria</taxon>
        <taxon>Hyphomicrobiales</taxon>
        <taxon>Methylobacteriaceae</taxon>
        <taxon>Methylobacterium</taxon>
    </lineage>
</organism>
<dbReference type="PIRSF" id="PIRSF000103">
    <property type="entry name" value="HIBADH"/>
    <property type="match status" value="1"/>
</dbReference>
<keyword evidence="2" id="KW-0520">NAD</keyword>
<dbReference type="STRING" id="270351.Maq22A_c16685"/>
<dbReference type="GO" id="GO:0016491">
    <property type="term" value="F:oxidoreductase activity"/>
    <property type="evidence" value="ECO:0007669"/>
    <property type="project" value="UniProtKB-KW"/>
</dbReference>
<reference evidence="6 7" key="1">
    <citation type="journal article" date="2015" name="Genome Announc.">
        <title>Complete Genome Sequence of Methylobacterium aquaticum Strain 22A, Isolated from Racomitrium japonicum Moss.</title>
        <authorList>
            <person name="Tani A."/>
            <person name="Ogura Y."/>
            <person name="Hayashi T."/>
            <person name="Kimbara K."/>
        </authorList>
    </citation>
    <scope>NUCLEOTIDE SEQUENCE [LARGE SCALE GENOMIC DNA]</scope>
    <source>
        <strain evidence="6 7">MA-22A</strain>
    </source>
</reference>
<feature type="domain" description="6-phosphogluconate dehydrogenase NADP-binding" evidence="4">
    <location>
        <begin position="9"/>
        <end position="166"/>
    </location>
</feature>
<evidence type="ECO:0000259" key="5">
    <source>
        <dbReference type="Pfam" id="PF14833"/>
    </source>
</evidence>
<keyword evidence="1" id="KW-0560">Oxidoreductase</keyword>
<evidence type="ECO:0000313" key="7">
    <source>
        <dbReference type="Proteomes" id="UP000061432"/>
    </source>
</evidence>
<evidence type="ECO:0000256" key="2">
    <source>
        <dbReference type="ARBA" id="ARBA00023027"/>
    </source>
</evidence>
<dbReference type="InterPro" id="IPR013328">
    <property type="entry name" value="6PGD_dom2"/>
</dbReference>